<dbReference type="SUPFAM" id="SSF56935">
    <property type="entry name" value="Porins"/>
    <property type="match status" value="1"/>
</dbReference>
<dbReference type="NCBIfam" id="TIGR01785">
    <property type="entry name" value="TonB-hemin"/>
    <property type="match status" value="1"/>
</dbReference>
<keyword evidence="5 11" id="KW-0812">Transmembrane</keyword>
<evidence type="ECO:0000256" key="11">
    <source>
        <dbReference type="PROSITE-ProRule" id="PRU01360"/>
    </source>
</evidence>
<evidence type="ECO:0000256" key="13">
    <source>
        <dbReference type="SAM" id="SignalP"/>
    </source>
</evidence>
<keyword evidence="6 13" id="KW-0732">Signal</keyword>
<sequence length="742" mass="81627">MAAQTKLRPSHRIAPRVALLPCLIASGLGLAAPSWAQQRVAALNEVVVSGSRSEQARDDLAVSTEVIGRDDIESKQITDIRDAVRDLPNVSVKRSPARFGLAQGNTGRDGNAGFNIRGLDGNRVLLLTDGIRTPRSYVFSANAFGRDYFDIGLVERIEIIKGPASALYGSDGLAGLVNFITRDPSSYLREGKSFGGSASIGYSGDDNGTRGGVTLAGKANDTLQWLISANVGRSSALENMGTNNAANVDRTTPNPQRDRNKALLAKVILTPNADQRHGFTFEHIDKTSRYDLLSGASKPPFSSTSVIGLNAKTDLQRDRFTYDGRLRLNAAVADNLLAVVSYQKAKSREFIYEDRYTAADRTRDVTYDESTWQLGLQADKTIRMGDWAQKITYGFDYTRTNVENLQTGLVPPTGESYPLKRFPDTRETSSAFYVQDEFIHDRWSITPGIRFDRFSLDAKQAGFNAQAVSLSGSAVSPKLGVLFRATPQWSVYGNYASGFKAPNAFQVNNFFENVISGYRTIPNPNLKPEKSQNIELGLRGRTGILSFDVAAFTGDYKDLIENDRQVGGVFGSRTNPATFQSVNIGRARISGFEIKGELDFTNDGNGFTVPFAYGQTRGRDRTNNRPLNSIDPSKASVGVKYQAPVWSVRLDAVNHARKKWSDIDGTEVTTGTQFQTPAATTFDLSAQWRIRKDLRLNASITNLTNKRYWMWSDVRGLTSTSNIRDAYTQPGRSFNVSLVADF</sequence>
<evidence type="ECO:0000256" key="6">
    <source>
        <dbReference type="ARBA" id="ARBA00022729"/>
    </source>
</evidence>
<dbReference type="InterPro" id="IPR039426">
    <property type="entry name" value="TonB-dep_rcpt-like"/>
</dbReference>
<dbReference type="GO" id="GO:0015344">
    <property type="term" value="F:siderophore uptake transmembrane transporter activity"/>
    <property type="evidence" value="ECO:0007669"/>
    <property type="project" value="TreeGrafter"/>
</dbReference>
<dbReference type="InterPro" id="IPR037066">
    <property type="entry name" value="Plug_dom_sf"/>
</dbReference>
<dbReference type="PROSITE" id="PS52016">
    <property type="entry name" value="TONB_DEPENDENT_REC_3"/>
    <property type="match status" value="1"/>
</dbReference>
<dbReference type="InterPro" id="IPR011276">
    <property type="entry name" value="TonB_haem/Hb_rcpt"/>
</dbReference>
<keyword evidence="3 11" id="KW-0813">Transport</keyword>
<evidence type="ECO:0000259" key="14">
    <source>
        <dbReference type="Pfam" id="PF00593"/>
    </source>
</evidence>
<dbReference type="InterPro" id="IPR000531">
    <property type="entry name" value="Beta-barrel_TonB"/>
</dbReference>
<dbReference type="InterPro" id="IPR012910">
    <property type="entry name" value="Plug_dom"/>
</dbReference>
<dbReference type="PANTHER" id="PTHR30069">
    <property type="entry name" value="TONB-DEPENDENT OUTER MEMBRANE RECEPTOR"/>
    <property type="match status" value="1"/>
</dbReference>
<keyword evidence="8 11" id="KW-0472">Membrane</keyword>
<gene>
    <name evidence="16" type="ORF">EJP69_24305</name>
</gene>
<keyword evidence="7 12" id="KW-0798">TonB box</keyword>
<evidence type="ECO:0000256" key="5">
    <source>
        <dbReference type="ARBA" id="ARBA00022692"/>
    </source>
</evidence>
<dbReference type="GO" id="GO:0015232">
    <property type="term" value="F:heme transmembrane transporter activity"/>
    <property type="evidence" value="ECO:0007669"/>
    <property type="project" value="InterPro"/>
</dbReference>
<evidence type="ECO:0000313" key="17">
    <source>
        <dbReference type="Proteomes" id="UP000267418"/>
    </source>
</evidence>
<dbReference type="Gene3D" id="2.40.170.20">
    <property type="entry name" value="TonB-dependent receptor, beta-barrel domain"/>
    <property type="match status" value="1"/>
</dbReference>
<keyword evidence="9 16" id="KW-0675">Receptor</keyword>
<dbReference type="Pfam" id="PF07715">
    <property type="entry name" value="Plug"/>
    <property type="match status" value="1"/>
</dbReference>
<keyword evidence="17" id="KW-1185">Reference proteome</keyword>
<dbReference type="Pfam" id="PF00593">
    <property type="entry name" value="TonB_dep_Rec_b-barrel"/>
    <property type="match status" value="1"/>
</dbReference>
<dbReference type="NCBIfam" id="TIGR01786">
    <property type="entry name" value="TonB-hemlactrns"/>
    <property type="match status" value="1"/>
</dbReference>
<dbReference type="GO" id="GO:0009279">
    <property type="term" value="C:cell outer membrane"/>
    <property type="evidence" value="ECO:0007669"/>
    <property type="project" value="UniProtKB-SubCell"/>
</dbReference>
<evidence type="ECO:0000256" key="12">
    <source>
        <dbReference type="RuleBase" id="RU003357"/>
    </source>
</evidence>
<evidence type="ECO:0000256" key="1">
    <source>
        <dbReference type="ARBA" id="ARBA00004571"/>
    </source>
</evidence>
<dbReference type="RefSeq" id="WP_126472797.1">
    <property type="nucleotide sequence ID" value="NZ_RXOE01000008.1"/>
</dbReference>
<evidence type="ECO:0000256" key="9">
    <source>
        <dbReference type="ARBA" id="ARBA00023170"/>
    </source>
</evidence>
<dbReference type="Proteomes" id="UP000267418">
    <property type="component" value="Unassembled WGS sequence"/>
</dbReference>
<proteinExistence type="inferred from homology"/>
<evidence type="ECO:0000256" key="10">
    <source>
        <dbReference type="ARBA" id="ARBA00023237"/>
    </source>
</evidence>
<organism evidence="16 17">
    <name type="scientific">Variovorax gossypii</name>
    <dbReference type="NCBI Taxonomy" id="1679495"/>
    <lineage>
        <taxon>Bacteria</taxon>
        <taxon>Pseudomonadati</taxon>
        <taxon>Pseudomonadota</taxon>
        <taxon>Betaproteobacteria</taxon>
        <taxon>Burkholderiales</taxon>
        <taxon>Comamonadaceae</taxon>
        <taxon>Variovorax</taxon>
    </lineage>
</organism>
<comment type="similarity">
    <text evidence="2 11 12">Belongs to the TonB-dependent receptor family.</text>
</comment>
<comment type="subcellular location">
    <subcellularLocation>
        <location evidence="1 11">Cell outer membrane</location>
        <topology evidence="1 11">Multi-pass membrane protein</topology>
    </subcellularLocation>
</comment>
<dbReference type="InterPro" id="IPR010949">
    <property type="entry name" value="TonB_Hb/transfer/lactofer_rcpt"/>
</dbReference>
<name>A0A431TGK9_9BURK</name>
<comment type="caution">
    <text evidence="16">The sequence shown here is derived from an EMBL/GenBank/DDBJ whole genome shotgun (WGS) entry which is preliminary data.</text>
</comment>
<dbReference type="EMBL" id="RXOE01000008">
    <property type="protein sequence ID" value="RTQ31770.1"/>
    <property type="molecule type" value="Genomic_DNA"/>
</dbReference>
<dbReference type="CDD" id="cd01347">
    <property type="entry name" value="ligand_gated_channel"/>
    <property type="match status" value="1"/>
</dbReference>
<evidence type="ECO:0000256" key="4">
    <source>
        <dbReference type="ARBA" id="ARBA00022452"/>
    </source>
</evidence>
<evidence type="ECO:0000259" key="15">
    <source>
        <dbReference type="Pfam" id="PF07715"/>
    </source>
</evidence>
<dbReference type="AlphaFoldDB" id="A0A431TGK9"/>
<evidence type="ECO:0000256" key="7">
    <source>
        <dbReference type="ARBA" id="ARBA00023077"/>
    </source>
</evidence>
<evidence type="ECO:0000256" key="2">
    <source>
        <dbReference type="ARBA" id="ARBA00009810"/>
    </source>
</evidence>
<feature type="domain" description="TonB-dependent receptor plug" evidence="15">
    <location>
        <begin position="58"/>
        <end position="175"/>
    </location>
</feature>
<dbReference type="GO" id="GO:0044718">
    <property type="term" value="P:siderophore transmembrane transport"/>
    <property type="evidence" value="ECO:0007669"/>
    <property type="project" value="TreeGrafter"/>
</dbReference>
<protein>
    <submittedName>
        <fullName evidence="16">TonB-dependent hemoglobin/transferrin/lactoferrin family receptor</fullName>
    </submittedName>
</protein>
<dbReference type="PANTHER" id="PTHR30069:SF29">
    <property type="entry name" value="HEMOGLOBIN AND HEMOGLOBIN-HAPTOGLOBIN-BINDING PROTEIN 1-RELATED"/>
    <property type="match status" value="1"/>
</dbReference>
<evidence type="ECO:0000256" key="3">
    <source>
        <dbReference type="ARBA" id="ARBA00022448"/>
    </source>
</evidence>
<feature type="chain" id="PRO_5019494427" evidence="13">
    <location>
        <begin position="32"/>
        <end position="742"/>
    </location>
</feature>
<evidence type="ECO:0000313" key="16">
    <source>
        <dbReference type="EMBL" id="RTQ31770.1"/>
    </source>
</evidence>
<dbReference type="OrthoDB" id="9764669at2"/>
<dbReference type="Gene3D" id="2.170.130.10">
    <property type="entry name" value="TonB-dependent receptor, plug domain"/>
    <property type="match status" value="1"/>
</dbReference>
<keyword evidence="4 11" id="KW-1134">Transmembrane beta strand</keyword>
<dbReference type="InterPro" id="IPR036942">
    <property type="entry name" value="Beta-barrel_TonB_sf"/>
</dbReference>
<evidence type="ECO:0000256" key="8">
    <source>
        <dbReference type="ARBA" id="ARBA00023136"/>
    </source>
</evidence>
<feature type="signal peptide" evidence="13">
    <location>
        <begin position="1"/>
        <end position="31"/>
    </location>
</feature>
<reference evidence="16 17" key="1">
    <citation type="submission" date="2018-12" db="EMBL/GenBank/DDBJ databases">
        <title>The genome of Variovorax gossypii DSM 100435.</title>
        <authorList>
            <person name="Gao J."/>
            <person name="Sun J."/>
        </authorList>
    </citation>
    <scope>NUCLEOTIDE SEQUENCE [LARGE SCALE GENOMIC DNA]</scope>
    <source>
        <strain evidence="16 17">DSM 100435</strain>
    </source>
</reference>
<accession>A0A431TGK9</accession>
<keyword evidence="10 11" id="KW-0998">Cell outer membrane</keyword>
<feature type="domain" description="TonB-dependent receptor-like beta-barrel" evidence="14">
    <location>
        <begin position="273"/>
        <end position="703"/>
    </location>
</feature>